<protein>
    <submittedName>
        <fullName evidence="5">Beta-barrel assembly machine subunit BamE</fullName>
    </submittedName>
</protein>
<dbReference type="RefSeq" id="WP_093419400.1">
    <property type="nucleotide sequence ID" value="NZ_FOXA01000003.1"/>
</dbReference>
<dbReference type="PROSITE" id="PS51257">
    <property type="entry name" value="PROKAR_LIPOPROTEIN"/>
    <property type="match status" value="1"/>
</dbReference>
<dbReference type="InterPro" id="IPR007450">
    <property type="entry name" value="BamE_dom"/>
</dbReference>
<dbReference type="Gene3D" id="3.30.1450.10">
    <property type="match status" value="1"/>
</dbReference>
<keyword evidence="1 3" id="KW-0732">Signal</keyword>
<gene>
    <name evidence="5" type="ORF">SAMN04488047_103265</name>
</gene>
<evidence type="ECO:0000313" key="5">
    <source>
        <dbReference type="EMBL" id="SFP20503.1"/>
    </source>
</evidence>
<dbReference type="GO" id="GO:0019867">
    <property type="term" value="C:outer membrane"/>
    <property type="evidence" value="ECO:0007669"/>
    <property type="project" value="InterPro"/>
</dbReference>
<evidence type="ECO:0000259" key="4">
    <source>
        <dbReference type="Pfam" id="PF04355"/>
    </source>
</evidence>
<dbReference type="InterPro" id="IPR037873">
    <property type="entry name" value="BamE-like"/>
</dbReference>
<feature type="domain" description="Outer membrane protein assembly factor BamE" evidence="4">
    <location>
        <begin position="31"/>
        <end position="106"/>
    </location>
</feature>
<dbReference type="EMBL" id="FOXA01000003">
    <property type="protein sequence ID" value="SFP20503.1"/>
    <property type="molecule type" value="Genomic_DNA"/>
</dbReference>
<evidence type="ECO:0000256" key="2">
    <source>
        <dbReference type="ARBA" id="ARBA00023136"/>
    </source>
</evidence>
<feature type="chain" id="PRO_5011665044" evidence="3">
    <location>
        <begin position="22"/>
        <end position="153"/>
    </location>
</feature>
<evidence type="ECO:0000256" key="3">
    <source>
        <dbReference type="SAM" id="SignalP"/>
    </source>
</evidence>
<accession>A0A1I5NFD2</accession>
<proteinExistence type="predicted"/>
<organism evidence="5 6">
    <name type="scientific">Tranquillimonas alkanivorans</name>
    <dbReference type="NCBI Taxonomy" id="441119"/>
    <lineage>
        <taxon>Bacteria</taxon>
        <taxon>Pseudomonadati</taxon>
        <taxon>Pseudomonadota</taxon>
        <taxon>Alphaproteobacteria</taxon>
        <taxon>Rhodobacterales</taxon>
        <taxon>Roseobacteraceae</taxon>
        <taxon>Tranquillimonas</taxon>
    </lineage>
</organism>
<keyword evidence="6" id="KW-1185">Reference proteome</keyword>
<keyword evidence="2" id="KW-0472">Membrane</keyword>
<dbReference type="Proteomes" id="UP000199356">
    <property type="component" value="Unassembled WGS sequence"/>
</dbReference>
<feature type="signal peptide" evidence="3">
    <location>
        <begin position="1"/>
        <end position="21"/>
    </location>
</feature>
<dbReference type="AlphaFoldDB" id="A0A1I5NFD2"/>
<dbReference type="STRING" id="441119.SAMN04488047_103265"/>
<evidence type="ECO:0000313" key="6">
    <source>
        <dbReference type="Proteomes" id="UP000199356"/>
    </source>
</evidence>
<dbReference type="OrthoDB" id="7203955at2"/>
<name>A0A1I5NFD2_9RHOB</name>
<reference evidence="5 6" key="1">
    <citation type="submission" date="2016-10" db="EMBL/GenBank/DDBJ databases">
        <authorList>
            <person name="de Groot N.N."/>
        </authorList>
    </citation>
    <scope>NUCLEOTIDE SEQUENCE [LARGE SCALE GENOMIC DNA]</scope>
    <source>
        <strain evidence="5 6">DSM 19547</strain>
    </source>
</reference>
<evidence type="ECO:0000256" key="1">
    <source>
        <dbReference type="ARBA" id="ARBA00022729"/>
    </source>
</evidence>
<sequence>MGKVLRTTRLAAILAVGLAAAACSPIYRNHGYVPTDRDLADLSVGIDTRDTVAAAVGRPSAAGLLKESGWYYVQSRWRHYGAFEPREIDRQVVAISFNDGGVITNIERFGLEEGRVVPLSRRVTDSNIAGISFLRQLFGSVGNFTADQLLGDD</sequence>
<dbReference type="Pfam" id="PF04355">
    <property type="entry name" value="BamE"/>
    <property type="match status" value="1"/>
</dbReference>